<keyword evidence="3" id="KW-1185">Reference proteome</keyword>
<evidence type="ECO:0008006" key="4">
    <source>
        <dbReference type="Google" id="ProtNLM"/>
    </source>
</evidence>
<dbReference type="InterPro" id="IPR047662">
    <property type="entry name" value="SemiSWEET"/>
</dbReference>
<feature type="transmembrane region" description="Helical" evidence="1">
    <location>
        <begin position="34"/>
        <end position="51"/>
    </location>
</feature>
<comment type="caution">
    <text evidence="2">The sequence shown here is derived from an EMBL/GenBank/DDBJ whole genome shotgun (WGS) entry which is preliminary data.</text>
</comment>
<name>A0A917R3J6_9ACTN</name>
<reference evidence="2" key="2">
    <citation type="submission" date="2020-09" db="EMBL/GenBank/DDBJ databases">
        <authorList>
            <person name="Sun Q."/>
            <person name="Ohkuma M."/>
        </authorList>
    </citation>
    <scope>NUCLEOTIDE SEQUENCE</scope>
    <source>
        <strain evidence="2">JCM 13064</strain>
    </source>
</reference>
<keyword evidence="1" id="KW-1133">Transmembrane helix</keyword>
<evidence type="ECO:0000313" key="3">
    <source>
        <dbReference type="Proteomes" id="UP000645217"/>
    </source>
</evidence>
<evidence type="ECO:0000256" key="1">
    <source>
        <dbReference type="SAM" id="Phobius"/>
    </source>
</evidence>
<sequence length="89" mass="9510">MITVLGLVAGVLTTASWLPQLRRSWRTRSTGDLSWTYLVMLSVGVGLWLTYGVAVADVAVLAANALTLAALTTLMVLKVVHHHAPGEAR</sequence>
<dbReference type="Proteomes" id="UP000645217">
    <property type="component" value="Unassembled WGS sequence"/>
</dbReference>
<dbReference type="InterPro" id="IPR004316">
    <property type="entry name" value="SWEET_rpt"/>
</dbReference>
<reference evidence="2" key="1">
    <citation type="journal article" date="2014" name="Int. J. Syst. Evol. Microbiol.">
        <title>Complete genome sequence of Corynebacterium casei LMG S-19264T (=DSM 44701T), isolated from a smear-ripened cheese.</title>
        <authorList>
            <consortium name="US DOE Joint Genome Institute (JGI-PGF)"/>
            <person name="Walter F."/>
            <person name="Albersmeier A."/>
            <person name="Kalinowski J."/>
            <person name="Ruckert C."/>
        </authorList>
    </citation>
    <scope>NUCLEOTIDE SEQUENCE</scope>
    <source>
        <strain evidence="2">JCM 13064</strain>
    </source>
</reference>
<dbReference type="Gene3D" id="1.20.1280.290">
    <property type="match status" value="1"/>
</dbReference>
<dbReference type="RefSeq" id="WP_189163594.1">
    <property type="nucleotide sequence ID" value="NZ_BMNT01000014.1"/>
</dbReference>
<accession>A0A917R3J6</accession>
<dbReference type="AlphaFoldDB" id="A0A917R3J6"/>
<keyword evidence="1" id="KW-0472">Membrane</keyword>
<organism evidence="2 3">
    <name type="scientific">Sphaerisporangium melleum</name>
    <dbReference type="NCBI Taxonomy" id="321316"/>
    <lineage>
        <taxon>Bacteria</taxon>
        <taxon>Bacillati</taxon>
        <taxon>Actinomycetota</taxon>
        <taxon>Actinomycetes</taxon>
        <taxon>Streptosporangiales</taxon>
        <taxon>Streptosporangiaceae</taxon>
        <taxon>Sphaerisporangium</taxon>
    </lineage>
</organism>
<dbReference type="GO" id="GO:0051119">
    <property type="term" value="F:sugar transmembrane transporter activity"/>
    <property type="evidence" value="ECO:0007669"/>
    <property type="project" value="InterPro"/>
</dbReference>
<proteinExistence type="predicted"/>
<protein>
    <recommendedName>
        <fullName evidence="4">MtN3 and saliva related transmembrane protein</fullName>
    </recommendedName>
</protein>
<dbReference type="GO" id="GO:0016020">
    <property type="term" value="C:membrane"/>
    <property type="evidence" value="ECO:0007669"/>
    <property type="project" value="InterPro"/>
</dbReference>
<keyword evidence="1" id="KW-0812">Transmembrane</keyword>
<evidence type="ECO:0000313" key="2">
    <source>
        <dbReference type="EMBL" id="GGK85429.1"/>
    </source>
</evidence>
<dbReference type="NCBIfam" id="NF037968">
    <property type="entry name" value="SemiSWEET_2"/>
    <property type="match status" value="1"/>
</dbReference>
<feature type="transmembrane region" description="Helical" evidence="1">
    <location>
        <begin position="58"/>
        <end position="80"/>
    </location>
</feature>
<dbReference type="Pfam" id="PF03083">
    <property type="entry name" value="MtN3_slv"/>
    <property type="match status" value="1"/>
</dbReference>
<gene>
    <name evidence="2" type="ORF">GCM10007964_29900</name>
</gene>
<dbReference type="EMBL" id="BMNT01000014">
    <property type="protein sequence ID" value="GGK85429.1"/>
    <property type="molecule type" value="Genomic_DNA"/>
</dbReference>